<dbReference type="GO" id="GO:0004553">
    <property type="term" value="F:hydrolase activity, hydrolyzing O-glycosyl compounds"/>
    <property type="evidence" value="ECO:0007669"/>
    <property type="project" value="InterPro"/>
</dbReference>
<dbReference type="Gene3D" id="2.60.40.10">
    <property type="entry name" value="Immunoglobulins"/>
    <property type="match status" value="1"/>
</dbReference>
<organism evidence="5 6">
    <name type="scientific">Chondrus crispus</name>
    <name type="common">Carrageen Irish moss</name>
    <name type="synonym">Polymorpha crispa</name>
    <dbReference type="NCBI Taxonomy" id="2769"/>
    <lineage>
        <taxon>Eukaryota</taxon>
        <taxon>Rhodophyta</taxon>
        <taxon>Florideophyceae</taxon>
        <taxon>Rhodymeniophycidae</taxon>
        <taxon>Gigartinales</taxon>
        <taxon>Gigartinaceae</taxon>
        <taxon>Chondrus</taxon>
    </lineage>
</organism>
<dbReference type="SUPFAM" id="SSF81296">
    <property type="entry name" value="E set domains"/>
    <property type="match status" value="1"/>
</dbReference>
<dbReference type="Pfam" id="PF02922">
    <property type="entry name" value="CBM_48"/>
    <property type="match status" value="1"/>
</dbReference>
<protein>
    <submittedName>
        <fullName evidence="5">Pullulanase, Pul1</fullName>
    </submittedName>
</protein>
<dbReference type="STRING" id="2769.R7Q3N6"/>
<evidence type="ECO:0000313" key="6">
    <source>
        <dbReference type="Proteomes" id="UP000012073"/>
    </source>
</evidence>
<evidence type="ECO:0000256" key="2">
    <source>
        <dbReference type="SAM" id="Coils"/>
    </source>
</evidence>
<evidence type="ECO:0000259" key="4">
    <source>
        <dbReference type="SMART" id="SM00642"/>
    </source>
</evidence>
<dbReference type="InterPro" id="IPR006047">
    <property type="entry name" value="GH13_cat_dom"/>
</dbReference>
<dbReference type="CDD" id="cd11341">
    <property type="entry name" value="AmyAc_Pullulanase_LD-like"/>
    <property type="match status" value="1"/>
</dbReference>
<comment type="similarity">
    <text evidence="1">Belongs to the glycosyl hydrolase 13 family.</text>
</comment>
<feature type="domain" description="Glycosyl hydrolase family 13 catalytic" evidence="4">
    <location>
        <begin position="943"/>
        <end position="1340"/>
    </location>
</feature>
<evidence type="ECO:0000313" key="5">
    <source>
        <dbReference type="EMBL" id="CDF32090.1"/>
    </source>
</evidence>
<evidence type="ECO:0000256" key="1">
    <source>
        <dbReference type="ARBA" id="ARBA00008061"/>
    </source>
</evidence>
<dbReference type="RefSeq" id="XP_005711755.1">
    <property type="nucleotide sequence ID" value="XM_005711698.1"/>
</dbReference>
<name>R7Q3N6_CHOCR</name>
<dbReference type="GO" id="GO:0005975">
    <property type="term" value="P:carbohydrate metabolic process"/>
    <property type="evidence" value="ECO:0007669"/>
    <property type="project" value="InterPro"/>
</dbReference>
<dbReference type="Gene3D" id="2.60.40.1180">
    <property type="entry name" value="Golgi alpha-mannosidase II"/>
    <property type="match status" value="1"/>
</dbReference>
<dbReference type="InterPro" id="IPR013780">
    <property type="entry name" value="Glyco_hydro_b"/>
</dbReference>
<dbReference type="GeneID" id="17319469"/>
<dbReference type="InterPro" id="IPR004193">
    <property type="entry name" value="Glyco_hydro_13_N"/>
</dbReference>
<sequence length="1579" mass="177346">MQSQSRGSLVIHYHRTQGDHHRWDLFLSASQSSPFTPIKVISPVCESGVTSFGTAFRIPLSALSSCSISVLPTHAILGTDNPPRLLTVPTTTSSDLHIFIVQGDSAVYGDPFAFELPSIASPRFVGLSLSDSSSNPWIVLLNGGTKCELFPVSSPFRDPQAPPLYLLDQAVLAGSAVSIATVVEHSDAVCIAGPSNKHATLDLPVTSASRIQLRRDDNGNLQLHPDLTTTPLPLLLAAQADRCPSLSIIRSAPSTIPPPECVHVPPKGKPLRVYLKQLGRNVYNVKVDLLVTDSSRMTLLPQRLETLDDGRPIFDVNLVKLSPEKISKGLRIVPVVGGKIGTAFLWTPEMGLDVVLAESFSELIKIEHVNLSVMYHRFGDFEDWNDWELHVWTEANDRHPAYSTMLKPERSILPGIARFNFDGYLFPCGAVVRAEPVRMALFPGRMLTNEHGEQYQGEPYTDALRRDVVREWVSGSAPAAVLHFLQGHSEVLTDAPLAADMRYGRKFRLRYRRYLPEDYDEWDLWTWDESDPENNRIAVAPMPDSITRAWVDFEIDRARYGAGASISLVPRKNREMWSERDEPTRVWRNDMCNRTSRTLDVALVTDAPSTEIGGECPFQEDFSVPMFTIVQGSSLILRKLEEVKSMMTAYVDSEESIIIASPVPVAWVSPPNRGRSQAISDTVVRVCSAATNGFRSADGHIEDDTTGIVLPIRKFHEVAPTQFRLTFNEKAVRFEEDFLIENVSVTVPGFDSVRLTWRIHEDWDKYHYTGTLGWEYEVTKCSFKCFAPTADNMYVILYNSPHGKEGRRAVPMRRIPEGCWKAIVEEDLKGKYYKLRAGGENPRLFPGVEVIDPYSRCNTSHTGRGLIFGFEKTAIQPGPCIPASETIIYELHVRDLTIDENSSVIKRGKFLGVTERGTKMKAVSSGSGTGDTSAKPLTPWKQELIPTLEVGMQSLDKFSSALDHIVQMGVNTIQILPIQDFDNDENDDSSYGWGYMPVHFNSPDGWYASSTSSVARVTEFKQLVDAVHKAGLKVIMDVVYNHTAEDSNEYNLDARFSFNGLAPRYYYRTCGNTPVAYTGDSTCAMRKPDEPRCGACYSNGSGCGNELRSESPMGRKFIIDSLKYWVTEYKVDGFRFDLLGLIDVDTLEMAGSELRQINPNVMIYGEPWAGGLSPIRITAKGCQRSRGFGVFNNTFRDAIRGSPFGTEETFVMDGSRLTEIKGGIIGSVDDFCDFPTETVNYVECHDNYTLWDHFRFYIRSRTDDIVFTENDMRRMHRLAAAIVFTSQGIPFMQLGQEMCRTKFDVENSYESPDKINMVRWEAKQSEWTTVQYYRGLILLRRAHPELFCKSTADEIHEGLVFYEDLGLAVPERCIGYRILGNSAKLYQRLLTTNPDADYEALREESMKWTEVVVLLNPTPSQVVFELPDHERDAIWVEVVDATHSGTRGLRMPMIGAIEVQGRSACVLRRASEREEVDLQLRLRLNSISDCYSSFHGDDPITKYAVGLSSQRSEKELEDFKRLKALRERFEEQRVRLQDNATFVPSPKMTEANAIETLDHKHGEHHKQSKSQPSPGPAAS</sequence>
<dbReference type="InterPro" id="IPR017853">
    <property type="entry name" value="GH"/>
</dbReference>
<dbReference type="InterPro" id="IPR014756">
    <property type="entry name" value="Ig_E-set"/>
</dbReference>
<keyword evidence="2" id="KW-0175">Coiled coil</keyword>
<accession>R7Q3N6</accession>
<gene>
    <name evidence="5" type="ORF">CHC_T00008915001</name>
</gene>
<dbReference type="SUPFAM" id="SSF49452">
    <property type="entry name" value="Starch-binding domain-like"/>
    <property type="match status" value="1"/>
</dbReference>
<evidence type="ECO:0000256" key="3">
    <source>
        <dbReference type="SAM" id="MobiDB-lite"/>
    </source>
</evidence>
<dbReference type="SMART" id="SM00642">
    <property type="entry name" value="Aamy"/>
    <property type="match status" value="1"/>
</dbReference>
<dbReference type="Gene3D" id="3.20.20.80">
    <property type="entry name" value="Glycosidases"/>
    <property type="match status" value="2"/>
</dbReference>
<dbReference type="PANTHER" id="PTHR43002">
    <property type="entry name" value="GLYCOGEN DEBRANCHING ENZYME"/>
    <property type="match status" value="1"/>
</dbReference>
<proteinExistence type="inferred from homology"/>
<feature type="coiled-coil region" evidence="2">
    <location>
        <begin position="1512"/>
        <end position="1539"/>
    </location>
</feature>
<dbReference type="OrthoDB" id="204980at2759"/>
<dbReference type="Gramene" id="CDF32090">
    <property type="protein sequence ID" value="CDF32090"/>
    <property type="gene ID" value="CHC_T00008915001"/>
</dbReference>
<dbReference type="Gene3D" id="2.60.40.1110">
    <property type="match status" value="2"/>
</dbReference>
<reference evidence="6" key="1">
    <citation type="journal article" date="2013" name="Proc. Natl. Acad. Sci. U.S.A.">
        <title>Genome structure and metabolic features in the red seaweed Chondrus crispus shed light on evolution of the Archaeplastida.</title>
        <authorList>
            <person name="Collen J."/>
            <person name="Porcel B."/>
            <person name="Carre W."/>
            <person name="Ball S.G."/>
            <person name="Chaparro C."/>
            <person name="Tonon T."/>
            <person name="Barbeyron T."/>
            <person name="Michel G."/>
            <person name="Noel B."/>
            <person name="Valentin K."/>
            <person name="Elias M."/>
            <person name="Artiguenave F."/>
            <person name="Arun A."/>
            <person name="Aury J.M."/>
            <person name="Barbosa-Neto J.F."/>
            <person name="Bothwell J.H."/>
            <person name="Bouget F.Y."/>
            <person name="Brillet L."/>
            <person name="Cabello-Hurtado F."/>
            <person name="Capella-Gutierrez S."/>
            <person name="Charrier B."/>
            <person name="Cladiere L."/>
            <person name="Cock J.M."/>
            <person name="Coelho S.M."/>
            <person name="Colleoni C."/>
            <person name="Czjzek M."/>
            <person name="Da Silva C."/>
            <person name="Delage L."/>
            <person name="Denoeud F."/>
            <person name="Deschamps P."/>
            <person name="Dittami S.M."/>
            <person name="Gabaldon T."/>
            <person name="Gachon C.M."/>
            <person name="Groisillier A."/>
            <person name="Herve C."/>
            <person name="Jabbari K."/>
            <person name="Katinka M."/>
            <person name="Kloareg B."/>
            <person name="Kowalczyk N."/>
            <person name="Labadie K."/>
            <person name="Leblanc C."/>
            <person name="Lopez P.J."/>
            <person name="McLachlan D.H."/>
            <person name="Meslet-Cladiere L."/>
            <person name="Moustafa A."/>
            <person name="Nehr Z."/>
            <person name="Nyvall Collen P."/>
            <person name="Panaud O."/>
            <person name="Partensky F."/>
            <person name="Poulain J."/>
            <person name="Rensing S.A."/>
            <person name="Rousvoal S."/>
            <person name="Samson G."/>
            <person name="Symeonidi A."/>
            <person name="Weissenbach J."/>
            <person name="Zambounis A."/>
            <person name="Wincker P."/>
            <person name="Boyen C."/>
        </authorList>
    </citation>
    <scope>NUCLEOTIDE SEQUENCE [LARGE SCALE GENOMIC DNA]</scope>
    <source>
        <strain evidence="6">cv. Stackhouse</strain>
    </source>
</reference>
<dbReference type="GO" id="GO:0030246">
    <property type="term" value="F:carbohydrate binding"/>
    <property type="evidence" value="ECO:0007669"/>
    <property type="project" value="InterPro"/>
</dbReference>
<dbReference type="KEGG" id="ccp:CHC_T00008915001"/>
<dbReference type="SUPFAM" id="SSF51445">
    <property type="entry name" value="(Trans)glycosidases"/>
    <property type="match status" value="1"/>
</dbReference>
<feature type="region of interest" description="Disordered" evidence="3">
    <location>
        <begin position="1540"/>
        <end position="1579"/>
    </location>
</feature>
<dbReference type="Pfam" id="PF00128">
    <property type="entry name" value="Alpha-amylase"/>
    <property type="match status" value="1"/>
</dbReference>
<dbReference type="InterPro" id="IPR013784">
    <property type="entry name" value="Carb-bd-like_fold"/>
</dbReference>
<dbReference type="InterPro" id="IPR013783">
    <property type="entry name" value="Ig-like_fold"/>
</dbReference>
<keyword evidence="6" id="KW-1185">Reference proteome</keyword>
<dbReference type="Proteomes" id="UP000012073">
    <property type="component" value="Unassembled WGS sequence"/>
</dbReference>
<dbReference type="EMBL" id="HG001459">
    <property type="protein sequence ID" value="CDF32090.1"/>
    <property type="molecule type" value="Genomic_DNA"/>
</dbReference>